<name>A0AAU9R0J1_9VIBR</name>
<accession>A0AAU9R0J1</accession>
<comment type="caution">
    <text evidence="1">The sequence shown here is derived from an EMBL/GenBank/DDBJ whole genome shotgun (WGS) entry which is preliminary data.</text>
</comment>
<reference evidence="1" key="1">
    <citation type="submission" date="2022-01" db="EMBL/GenBank/DDBJ databases">
        <authorList>
            <person name="Lagorce A."/>
        </authorList>
    </citation>
    <scope>NUCLEOTIDE SEQUENCE</scope>
    <source>
        <strain evidence="1">Th15_F1_A12</strain>
    </source>
</reference>
<evidence type="ECO:0000313" key="2">
    <source>
        <dbReference type="Proteomes" id="UP001295462"/>
    </source>
</evidence>
<dbReference type="EMBL" id="CAKMUD010000130">
    <property type="protein sequence ID" value="CAH1603571.1"/>
    <property type="molecule type" value="Genomic_DNA"/>
</dbReference>
<organism evidence="1 2">
    <name type="scientific">Vibrio jasicida</name>
    <dbReference type="NCBI Taxonomy" id="766224"/>
    <lineage>
        <taxon>Bacteria</taxon>
        <taxon>Pseudomonadati</taxon>
        <taxon>Pseudomonadota</taxon>
        <taxon>Gammaproteobacteria</taxon>
        <taxon>Vibrionales</taxon>
        <taxon>Vibrionaceae</taxon>
        <taxon>Vibrio</taxon>
    </lineage>
</organism>
<evidence type="ECO:0000313" key="1">
    <source>
        <dbReference type="EMBL" id="CAH1603571.1"/>
    </source>
</evidence>
<sequence length="61" mass="6936">MRRTNRECLILLEGFVPPFTSVNLSIKMKLVALAQLRKPTEHAKSLNLETVSLCFRIFCAS</sequence>
<gene>
    <name evidence="1" type="ORF">THF1A12_720003</name>
</gene>
<protein>
    <submittedName>
        <fullName evidence="1">Uncharacterized protein</fullName>
    </submittedName>
</protein>
<dbReference type="AlphaFoldDB" id="A0AAU9R0J1"/>
<proteinExistence type="predicted"/>
<dbReference type="Proteomes" id="UP001295462">
    <property type="component" value="Unassembled WGS sequence"/>
</dbReference>